<evidence type="ECO:0000313" key="9">
    <source>
        <dbReference type="EMBL" id="SNZ14803.1"/>
    </source>
</evidence>
<comment type="pathway">
    <text evidence="8">Cell wall biogenesis; peptidoglycan biosynthesis.</text>
</comment>
<sequence length="255" mass="27620">MRLGIFDSGVGGLTVLKAIRSAFPEVDLIYLGDTARVPYGGKSKETIVRYSVECAHFLARFEIDLLVVACNTASSYALEVLKEELGIPVFGVIKPGVRKALEVSQNKVIGVIGTRSTIESGVYQESLKSAGSVVYAKACPLFVPLVEEGLIEGEIVDKVIDFYLRELKSTEIDTLILGCTHYPLLSPAIKKYMGEVHVVDSASALTEEIAPMVKNEGNASLSLFFTDHSPSLKNLIELILGEGQKPQLVPMLCSL</sequence>
<gene>
    <name evidence="8" type="primary">murI</name>
    <name evidence="9" type="ORF">SAMN06265353_1213</name>
</gene>
<dbReference type="PANTHER" id="PTHR21198">
    <property type="entry name" value="GLUTAMATE RACEMASE"/>
    <property type="match status" value="1"/>
</dbReference>
<feature type="binding site" evidence="8">
    <location>
        <begin position="7"/>
        <end position="8"/>
    </location>
    <ligand>
        <name>substrate</name>
    </ligand>
</feature>
<dbReference type="InterPro" id="IPR018187">
    <property type="entry name" value="Asp/Glu_racemase_AS_1"/>
</dbReference>
<feature type="active site" description="Proton donor/acceptor" evidence="8">
    <location>
        <position position="179"/>
    </location>
</feature>
<evidence type="ECO:0000256" key="1">
    <source>
        <dbReference type="ARBA" id="ARBA00001602"/>
    </source>
</evidence>
<dbReference type="Gene3D" id="3.40.50.1860">
    <property type="match status" value="2"/>
</dbReference>
<evidence type="ECO:0000256" key="8">
    <source>
        <dbReference type="HAMAP-Rule" id="MF_00258"/>
    </source>
</evidence>
<dbReference type="InterPro" id="IPR033134">
    <property type="entry name" value="Asp/Glu_racemase_AS_2"/>
</dbReference>
<reference evidence="10" key="1">
    <citation type="submission" date="2017-09" db="EMBL/GenBank/DDBJ databases">
        <authorList>
            <person name="Varghese N."/>
            <person name="Submissions S."/>
        </authorList>
    </citation>
    <scope>NUCLEOTIDE SEQUENCE [LARGE SCALE GENOMIC DNA]</scope>
    <source>
        <strain evidence="10">DSM 2913</strain>
    </source>
</reference>
<dbReference type="PANTHER" id="PTHR21198:SF2">
    <property type="entry name" value="GLUTAMATE RACEMASE"/>
    <property type="match status" value="1"/>
</dbReference>
<evidence type="ECO:0000256" key="6">
    <source>
        <dbReference type="ARBA" id="ARBA00023316"/>
    </source>
</evidence>
<dbReference type="GO" id="GO:0008360">
    <property type="term" value="P:regulation of cell shape"/>
    <property type="evidence" value="ECO:0007669"/>
    <property type="project" value="UniProtKB-KW"/>
</dbReference>
<accession>A0A285P0W1</accession>
<evidence type="ECO:0000256" key="7">
    <source>
        <dbReference type="ARBA" id="ARBA00070053"/>
    </source>
</evidence>
<dbReference type="InterPro" id="IPR004391">
    <property type="entry name" value="Glu_race"/>
</dbReference>
<dbReference type="Pfam" id="PF01177">
    <property type="entry name" value="Asp_Glu_race"/>
    <property type="match status" value="1"/>
</dbReference>
<name>A0A285P0W1_9AQUI</name>
<dbReference type="Proteomes" id="UP000218627">
    <property type="component" value="Unassembled WGS sequence"/>
</dbReference>
<comment type="catalytic activity">
    <reaction evidence="1 8">
        <text>L-glutamate = D-glutamate</text>
        <dbReference type="Rhea" id="RHEA:12813"/>
        <dbReference type="ChEBI" id="CHEBI:29985"/>
        <dbReference type="ChEBI" id="CHEBI:29986"/>
        <dbReference type="EC" id="5.1.1.3"/>
    </reaction>
</comment>
<keyword evidence="5 8" id="KW-0413">Isomerase</keyword>
<proteinExistence type="inferred from homology"/>
<dbReference type="EC" id="5.1.1.3" evidence="2 8"/>
<keyword evidence="3 8" id="KW-0133">Cell shape</keyword>
<feature type="binding site" evidence="8">
    <location>
        <begin position="71"/>
        <end position="72"/>
    </location>
    <ligand>
        <name>substrate</name>
    </ligand>
</feature>
<feature type="binding site" evidence="8">
    <location>
        <begin position="180"/>
        <end position="181"/>
    </location>
    <ligand>
        <name>substrate</name>
    </ligand>
</feature>
<dbReference type="FunFam" id="3.40.50.1860:FF:000002">
    <property type="entry name" value="Glutamate racemase"/>
    <property type="match status" value="1"/>
</dbReference>
<dbReference type="GO" id="GO:0071555">
    <property type="term" value="P:cell wall organization"/>
    <property type="evidence" value="ECO:0007669"/>
    <property type="project" value="UniProtKB-KW"/>
</dbReference>
<keyword evidence="10" id="KW-1185">Reference proteome</keyword>
<feature type="binding site" evidence="8">
    <location>
        <begin position="39"/>
        <end position="40"/>
    </location>
    <ligand>
        <name>substrate</name>
    </ligand>
</feature>
<dbReference type="AlphaFoldDB" id="A0A285P0W1"/>
<dbReference type="InterPro" id="IPR015942">
    <property type="entry name" value="Asp/Glu/hydantoin_racemase"/>
</dbReference>
<keyword evidence="4 8" id="KW-0573">Peptidoglycan synthesis</keyword>
<evidence type="ECO:0000256" key="5">
    <source>
        <dbReference type="ARBA" id="ARBA00023235"/>
    </source>
</evidence>
<organism evidence="9 10">
    <name type="scientific">Hydrogenobacter hydrogenophilus</name>
    <dbReference type="NCBI Taxonomy" id="35835"/>
    <lineage>
        <taxon>Bacteria</taxon>
        <taxon>Pseudomonadati</taxon>
        <taxon>Aquificota</taxon>
        <taxon>Aquificia</taxon>
        <taxon>Aquificales</taxon>
        <taxon>Aquificaceae</taxon>
        <taxon>Hydrogenobacter</taxon>
    </lineage>
</organism>
<dbReference type="PROSITE" id="PS00923">
    <property type="entry name" value="ASP_GLU_RACEMASE_1"/>
    <property type="match status" value="1"/>
</dbReference>
<evidence type="ECO:0000256" key="3">
    <source>
        <dbReference type="ARBA" id="ARBA00022960"/>
    </source>
</evidence>
<dbReference type="EMBL" id="OBEN01000006">
    <property type="protein sequence ID" value="SNZ14803.1"/>
    <property type="molecule type" value="Genomic_DNA"/>
</dbReference>
<dbReference type="GO" id="GO:0008881">
    <property type="term" value="F:glutamate racemase activity"/>
    <property type="evidence" value="ECO:0007669"/>
    <property type="project" value="UniProtKB-UniRule"/>
</dbReference>
<dbReference type="SUPFAM" id="SSF53681">
    <property type="entry name" value="Aspartate/glutamate racemase"/>
    <property type="match status" value="2"/>
</dbReference>
<keyword evidence="6 8" id="KW-0961">Cell wall biogenesis/degradation</keyword>
<protein>
    <recommendedName>
        <fullName evidence="7 8">Glutamate racemase</fullName>
        <ecNumber evidence="2 8">5.1.1.3</ecNumber>
    </recommendedName>
</protein>
<dbReference type="GO" id="GO:0009252">
    <property type="term" value="P:peptidoglycan biosynthetic process"/>
    <property type="evidence" value="ECO:0007669"/>
    <property type="project" value="UniProtKB-UniRule"/>
</dbReference>
<evidence type="ECO:0000313" key="10">
    <source>
        <dbReference type="Proteomes" id="UP000218627"/>
    </source>
</evidence>
<evidence type="ECO:0000256" key="2">
    <source>
        <dbReference type="ARBA" id="ARBA00013090"/>
    </source>
</evidence>
<dbReference type="RefSeq" id="WP_096602415.1">
    <property type="nucleotide sequence ID" value="NZ_OBEN01000006.1"/>
</dbReference>
<feature type="active site" description="Proton donor/acceptor" evidence="8">
    <location>
        <position position="70"/>
    </location>
</feature>
<dbReference type="UniPathway" id="UPA00219"/>
<dbReference type="NCBIfam" id="TIGR00067">
    <property type="entry name" value="glut_race"/>
    <property type="match status" value="1"/>
</dbReference>
<comment type="function">
    <text evidence="8">Provides the (R)-glutamate required for cell wall biosynthesis.</text>
</comment>
<evidence type="ECO:0000256" key="4">
    <source>
        <dbReference type="ARBA" id="ARBA00022984"/>
    </source>
</evidence>
<comment type="similarity">
    <text evidence="8">Belongs to the aspartate/glutamate racemases family.</text>
</comment>
<dbReference type="HAMAP" id="MF_00258">
    <property type="entry name" value="Glu_racemase"/>
    <property type="match status" value="1"/>
</dbReference>
<dbReference type="PROSITE" id="PS00924">
    <property type="entry name" value="ASP_GLU_RACEMASE_2"/>
    <property type="match status" value="1"/>
</dbReference>
<dbReference type="InterPro" id="IPR001920">
    <property type="entry name" value="Asp/Glu_race"/>
</dbReference>
<dbReference type="OrthoDB" id="9801055at2"/>